<accession>A0A1F4XIS4</accession>
<dbReference type="Proteomes" id="UP000177614">
    <property type="component" value="Unassembled WGS sequence"/>
</dbReference>
<gene>
    <name evidence="1" type="ORF">A2V81_04900</name>
</gene>
<evidence type="ECO:0000313" key="2">
    <source>
        <dbReference type="Proteomes" id="UP000177614"/>
    </source>
</evidence>
<comment type="caution">
    <text evidence="1">The sequence shown here is derived from an EMBL/GenBank/DDBJ whole genome shotgun (WGS) entry which is preliminary data.</text>
</comment>
<protein>
    <recommendedName>
        <fullName evidence="3">DUF3352 domain-containing protein</fullName>
    </recommendedName>
</protein>
<evidence type="ECO:0008006" key="3">
    <source>
        <dbReference type="Google" id="ProtNLM"/>
    </source>
</evidence>
<proteinExistence type="predicted"/>
<organism evidence="1 2">
    <name type="scientific">Candidatus Abawacabacteria bacterium RBG_16_42_10</name>
    <dbReference type="NCBI Taxonomy" id="1817814"/>
    <lineage>
        <taxon>Bacteria</taxon>
        <taxon>Candidatus Abawacaibacteriota</taxon>
    </lineage>
</organism>
<reference evidence="1 2" key="1">
    <citation type="journal article" date="2016" name="Nat. Commun.">
        <title>Thousands of microbial genomes shed light on interconnected biogeochemical processes in an aquifer system.</title>
        <authorList>
            <person name="Anantharaman K."/>
            <person name="Brown C.T."/>
            <person name="Hug L.A."/>
            <person name="Sharon I."/>
            <person name="Castelle C.J."/>
            <person name="Probst A.J."/>
            <person name="Thomas B.C."/>
            <person name="Singh A."/>
            <person name="Wilkins M.J."/>
            <person name="Karaoz U."/>
            <person name="Brodie E.L."/>
            <person name="Williams K.H."/>
            <person name="Hubbard S.S."/>
            <person name="Banfield J.F."/>
        </authorList>
    </citation>
    <scope>NUCLEOTIDE SEQUENCE [LARGE SCALE GENOMIC DNA]</scope>
</reference>
<dbReference type="Pfam" id="PF11832">
    <property type="entry name" value="DUF3352"/>
    <property type="match status" value="1"/>
</dbReference>
<dbReference type="AlphaFoldDB" id="A0A1F4XIS4"/>
<sequence>MKRIQLLAISVLVVLGLGTGTYAYVAYDRGLWPFEVVQVPTVALAGSFADMLSDQTAMYMLLDLANADVNKVITSNPKLKTNIDLLKQGWNRLTTEMQNDLNTKNPDAAMFVNNVLTHKVHFAFAANPSIAKDLKQAELSDTIDVSVFGDIVIGVEVNSKDEANSMISKTKELIQKSAALDSTTKIEITEIMFKNHPVTKISNVSTDPASPKIDFALTNIGDRIAIATNNLTVLEGMIDRNQNKSLPSLTNKTSFNTLMSKITEPSWAVMYSDSEKQLQMQTTLNPLSDLPQDASNNAMLEIQSTLLNNPYLKSQSVAAINLSNQGIHFISYFKPTTPGAVSGFRNANQTLANTVPEGALLFVENNDIVSQLSPILEMMAYSVNSYVNMAMGQNSDIFKEWEKETGLSIKDDIAPLFSGDTAFAMYPLNSPLFPVSVTFLSSLNDSTKAKNSMEKITQVIMKQITETAFADLPPPELQEEDVGGVTIHSYGALLPMEAMYNYAFMNSDKLLAISSSTSALKSIISVFGLSSPSLAKSARYPELLKKQSSFSNISFIDVKGIMGMIIPFISELLPEEQKIAFDKDVKPYLSLVNNVSGYSTVISDMIKSEGVIQIVE</sequence>
<evidence type="ECO:0000313" key="1">
    <source>
        <dbReference type="EMBL" id="OGC81587.1"/>
    </source>
</evidence>
<name>A0A1F4XIS4_9BACT</name>
<dbReference type="EMBL" id="MEWR01000023">
    <property type="protein sequence ID" value="OGC81587.1"/>
    <property type="molecule type" value="Genomic_DNA"/>
</dbReference>
<dbReference type="InterPro" id="IPR021787">
    <property type="entry name" value="DUF3352"/>
</dbReference>